<feature type="signal peptide" evidence="1">
    <location>
        <begin position="1"/>
        <end position="27"/>
    </location>
</feature>
<keyword evidence="1" id="KW-0732">Signal</keyword>
<evidence type="ECO:0000313" key="2">
    <source>
        <dbReference type="EMBL" id="PRY89732.1"/>
    </source>
</evidence>
<name>A0A2T0WSR3_9BACT</name>
<reference evidence="2 3" key="1">
    <citation type="submission" date="2018-03" db="EMBL/GenBank/DDBJ databases">
        <title>Genomic Encyclopedia of Archaeal and Bacterial Type Strains, Phase II (KMG-II): from individual species to whole genera.</title>
        <authorList>
            <person name="Goeker M."/>
        </authorList>
    </citation>
    <scope>NUCLEOTIDE SEQUENCE [LARGE SCALE GENOMIC DNA]</scope>
    <source>
        <strain evidence="2 3">DSM 27929</strain>
    </source>
</reference>
<evidence type="ECO:0000256" key="1">
    <source>
        <dbReference type="SAM" id="SignalP"/>
    </source>
</evidence>
<feature type="chain" id="PRO_5015702761" description="Outer membrane protein with beta-barrel domain" evidence="1">
    <location>
        <begin position="28"/>
        <end position="205"/>
    </location>
</feature>
<gene>
    <name evidence="2" type="ORF">CLW00_102208</name>
</gene>
<evidence type="ECO:0008006" key="4">
    <source>
        <dbReference type="Google" id="ProtNLM"/>
    </source>
</evidence>
<evidence type="ECO:0000313" key="3">
    <source>
        <dbReference type="Proteomes" id="UP000238157"/>
    </source>
</evidence>
<dbReference type="AlphaFoldDB" id="A0A2T0WSR3"/>
<keyword evidence="3" id="KW-1185">Reference proteome</keyword>
<protein>
    <recommendedName>
        <fullName evidence="4">Outer membrane protein with beta-barrel domain</fullName>
    </recommendedName>
</protein>
<sequence>MKLFGMKTNLLFRLLFFMAFVPAVSFAQDEKPKVQYTVGGGASIDGNNLLWGLNMNNELNYKLGRRTSLNAAVLFYQSLGNLENRGVSPGQKSLDQSSGIFITPTLKYDILQRDSGFILAFAAGPSLQLGGNTIEVVNFSGPENTPFIFTNKFQRIGLFLELEGEWKTRNPNIRNAVGISAYGAEYYFPWYLNATYKVRFNIGKK</sequence>
<proteinExistence type="predicted"/>
<dbReference type="Proteomes" id="UP000238157">
    <property type="component" value="Unassembled WGS sequence"/>
</dbReference>
<dbReference type="EMBL" id="PVTR01000002">
    <property type="protein sequence ID" value="PRY89732.1"/>
    <property type="molecule type" value="Genomic_DNA"/>
</dbReference>
<organism evidence="2 3">
    <name type="scientific">Mongoliibacter ruber</name>
    <dbReference type="NCBI Taxonomy" id="1750599"/>
    <lineage>
        <taxon>Bacteria</taxon>
        <taxon>Pseudomonadati</taxon>
        <taxon>Bacteroidota</taxon>
        <taxon>Cytophagia</taxon>
        <taxon>Cytophagales</taxon>
        <taxon>Cyclobacteriaceae</taxon>
        <taxon>Mongoliibacter</taxon>
    </lineage>
</organism>
<accession>A0A2T0WSR3</accession>
<comment type="caution">
    <text evidence="2">The sequence shown here is derived from an EMBL/GenBank/DDBJ whole genome shotgun (WGS) entry which is preliminary data.</text>
</comment>